<reference evidence="2 3" key="1">
    <citation type="submission" date="2016-06" db="EMBL/GenBank/DDBJ databases">
        <authorList>
            <person name="Kjaerup R.B."/>
            <person name="Dalgaard T.S."/>
            <person name="Juul-Madsen H.R."/>
        </authorList>
    </citation>
    <scope>NUCLEOTIDE SEQUENCE [LARGE SCALE GENOMIC DNA]</scope>
    <source>
        <strain evidence="2 3">DSM 16361</strain>
    </source>
</reference>
<evidence type="ECO:0000256" key="1">
    <source>
        <dbReference type="SAM" id="MobiDB-lite"/>
    </source>
</evidence>
<gene>
    <name evidence="2" type="ORF">THIARS_60299</name>
</gene>
<dbReference type="EMBL" id="FLMQ01000055">
    <property type="protein sequence ID" value="SBP87586.1"/>
    <property type="molecule type" value="Genomic_DNA"/>
</dbReference>
<feature type="compositionally biased region" description="Acidic residues" evidence="1">
    <location>
        <begin position="102"/>
        <end position="113"/>
    </location>
</feature>
<dbReference type="Proteomes" id="UP000214566">
    <property type="component" value="Unassembled WGS sequence"/>
</dbReference>
<dbReference type="AlphaFoldDB" id="A0A238D2T8"/>
<name>A0A238D2T8_THIDL</name>
<proteinExistence type="predicted"/>
<evidence type="ECO:0000313" key="2">
    <source>
        <dbReference type="EMBL" id="SBP87586.1"/>
    </source>
</evidence>
<feature type="region of interest" description="Disordered" evidence="1">
    <location>
        <begin position="74"/>
        <end position="113"/>
    </location>
</feature>
<accession>A0A238D2T8</accession>
<evidence type="ECO:0000313" key="3">
    <source>
        <dbReference type="Proteomes" id="UP000214566"/>
    </source>
</evidence>
<organism evidence="2 3">
    <name type="scientific">Thiomonas delicata</name>
    <name type="common">Thiomonas cuprina</name>
    <dbReference type="NCBI Taxonomy" id="364030"/>
    <lineage>
        <taxon>Bacteria</taxon>
        <taxon>Pseudomonadati</taxon>
        <taxon>Pseudomonadota</taxon>
        <taxon>Betaproteobacteria</taxon>
        <taxon>Burkholderiales</taxon>
        <taxon>Thiomonas</taxon>
    </lineage>
</organism>
<sequence>MQGLATRALVHPFRPHPAESGQGANVWRRNPGAVMAIPGKLYVVGFGGKDYLVRAFTLRGAAKGLIRSLTESTLEHTRPASQDDILGLAGNGVRPIDVTATEPEDQPGAEEQE</sequence>
<protein>
    <submittedName>
        <fullName evidence="2">Uncharacterized protein</fullName>
    </submittedName>
</protein>
<keyword evidence="3" id="KW-1185">Reference proteome</keyword>